<evidence type="ECO:0000313" key="1">
    <source>
        <dbReference type="EMBL" id="MDF0590176.1"/>
    </source>
</evidence>
<protein>
    <submittedName>
        <fullName evidence="1">Uncharacterized protein</fullName>
    </submittedName>
</protein>
<organism evidence="1 2">
    <name type="scientific">Candidatus Methanocrinis natronophilus</name>
    <dbReference type="NCBI Taxonomy" id="3033396"/>
    <lineage>
        <taxon>Archaea</taxon>
        <taxon>Methanobacteriati</taxon>
        <taxon>Methanobacteriota</taxon>
        <taxon>Stenosarchaea group</taxon>
        <taxon>Methanomicrobia</taxon>
        <taxon>Methanotrichales</taxon>
        <taxon>Methanotrichaceae</taxon>
        <taxon>Methanocrinis</taxon>
    </lineage>
</organism>
<name>A0ABT5X647_9EURY</name>
<keyword evidence="2" id="KW-1185">Reference proteome</keyword>
<proteinExistence type="predicted"/>
<gene>
    <name evidence="1" type="ORF">P0O15_03155</name>
</gene>
<reference evidence="1 2" key="1">
    <citation type="submission" date="2023-03" db="EMBL/GenBank/DDBJ databases">
        <title>WGS of Methanotrichaceae archaeon Mx.</title>
        <authorList>
            <person name="Sorokin D.Y."/>
            <person name="Merkel A.Y."/>
        </authorList>
    </citation>
    <scope>NUCLEOTIDE SEQUENCE [LARGE SCALE GENOMIC DNA]</scope>
    <source>
        <strain evidence="1 2">Mx</strain>
    </source>
</reference>
<dbReference type="RefSeq" id="WP_316965930.1">
    <property type="nucleotide sequence ID" value="NZ_JARFPK010000008.1"/>
</dbReference>
<evidence type="ECO:0000313" key="2">
    <source>
        <dbReference type="Proteomes" id="UP001220010"/>
    </source>
</evidence>
<sequence>MPSDLIDKVDGLLDQFMDIVEGMVEERNIPRGVVRSQNPSSVVAVLDKANLYILAQHHAGSLSTMYTYHPDKQISEQKALSSARWEFGYEDPYMIVFPAVILEEGDRPRGDILQVIALAHVEAEVERAMNLMSLMQIRPLFGHAAYIVDDRMASVLVPLTDEGDDIYDGAVKPALERGGLVPARAIEFGEDENKLKAIWRDICRSRMVVADLSGPDPMVMYMLGIAHAIGKESIVLCRRGRCPKFPPKLIRANFIEYEGGGDTLDELREEIREVLRNMTRPVMGPD</sequence>
<dbReference type="Gene3D" id="3.40.50.450">
    <property type="match status" value="1"/>
</dbReference>
<dbReference type="EMBL" id="JARFPK010000008">
    <property type="protein sequence ID" value="MDF0590176.1"/>
    <property type="molecule type" value="Genomic_DNA"/>
</dbReference>
<accession>A0ABT5X647</accession>
<comment type="caution">
    <text evidence="1">The sequence shown here is derived from an EMBL/GenBank/DDBJ whole genome shotgun (WGS) entry which is preliminary data.</text>
</comment>
<dbReference type="Proteomes" id="UP001220010">
    <property type="component" value="Unassembled WGS sequence"/>
</dbReference>